<keyword evidence="2" id="KW-0548">Nucleotidyltransferase</keyword>
<dbReference type="EMBL" id="CP019401">
    <property type="protein sequence ID" value="AQU79565.1"/>
    <property type="molecule type" value="Genomic_DNA"/>
</dbReference>
<dbReference type="InterPro" id="IPR058909">
    <property type="entry name" value="CD_NTase_C"/>
</dbReference>
<evidence type="ECO:0000256" key="4">
    <source>
        <dbReference type="ARBA" id="ARBA00023118"/>
    </source>
</evidence>
<proteinExistence type="predicted"/>
<dbReference type="Pfam" id="PF26305">
    <property type="entry name" value="CD_NTase_C"/>
    <property type="match status" value="1"/>
</dbReference>
<feature type="domain" description="cGAS/DncV-like nucleotidyltransferase C-terminal helical" evidence="5">
    <location>
        <begin position="181"/>
        <end position="294"/>
    </location>
</feature>
<evidence type="ECO:0000313" key="6">
    <source>
        <dbReference type="EMBL" id="AQU79565.1"/>
    </source>
</evidence>
<evidence type="ECO:0000256" key="1">
    <source>
        <dbReference type="ARBA" id="ARBA00022679"/>
    </source>
</evidence>
<accession>A0ABN4XR71</accession>
<protein>
    <submittedName>
        <fullName evidence="6">Nucleotidyltransferase</fullName>
    </submittedName>
</protein>
<dbReference type="InterPro" id="IPR043519">
    <property type="entry name" value="NT_sf"/>
</dbReference>
<keyword evidence="1" id="KW-0808">Transferase</keyword>
<evidence type="ECO:0000256" key="2">
    <source>
        <dbReference type="ARBA" id="ARBA00022695"/>
    </source>
</evidence>
<name>A0ABN4XR71_9BACL</name>
<dbReference type="RefSeq" id="WP_078080488.1">
    <property type="nucleotide sequence ID" value="NZ_CP019401.1"/>
</dbReference>
<evidence type="ECO:0000256" key="3">
    <source>
        <dbReference type="ARBA" id="ARBA00022741"/>
    </source>
</evidence>
<sequence>MFEFKSSLEATFQSWSKPASESEEAKCENAIRMIKDALSKSVALKNRDIQVIPKGSYHNNTNVRLTSDVDIAVKLKDVFFADYPDGQGHKDFGNSDADYTFAQYRNDIETAMINHFGSENVEPGNKAIQINFNSYRVDADVVPCFEYRRYSKDGSYLTGTEFLTRHSQKRITNFPEQHYSNGVRKNNETSRRYKKMVRIFKRLRYNLLDEGYDVENVSSFLVESLVWNVPNNRFNNLTLTEDVHQCFDYLIAQTSNSEKTKEWGEVSELLYLFHATRKYTLNDAQRFLVEGKAYLFK</sequence>
<reference evidence="6 7" key="1">
    <citation type="submission" date="2017-01" db="EMBL/GenBank/DDBJ databases">
        <title>Planococcus faecalis genome complete sequence.</title>
        <authorList>
            <person name="Lee P.C."/>
        </authorList>
    </citation>
    <scope>NUCLEOTIDE SEQUENCE [LARGE SCALE GENOMIC DNA]</scope>
    <source>
        <strain evidence="6 7">AJ003</strain>
    </source>
</reference>
<dbReference type="Gene3D" id="3.30.460.10">
    <property type="entry name" value="Beta Polymerase, domain 2"/>
    <property type="match status" value="1"/>
</dbReference>
<dbReference type="CDD" id="cd05400">
    <property type="entry name" value="NT_2-5OAS_ClassI-CCAase"/>
    <property type="match status" value="1"/>
</dbReference>
<evidence type="ECO:0000313" key="7">
    <source>
        <dbReference type="Proteomes" id="UP000189661"/>
    </source>
</evidence>
<gene>
    <name evidence="6" type="ORF">AJGP001_09970</name>
</gene>
<keyword evidence="3" id="KW-0547">Nucleotide-binding</keyword>
<dbReference type="InterPro" id="IPR006116">
    <property type="entry name" value="NT_2-5OAS_ClassI-CCAase"/>
</dbReference>
<keyword evidence="7" id="KW-1185">Reference proteome</keyword>
<dbReference type="Proteomes" id="UP000189661">
    <property type="component" value="Chromosome"/>
</dbReference>
<keyword evidence="4" id="KW-0051">Antiviral defense</keyword>
<organism evidence="6 7">
    <name type="scientific">Planococcus faecalis</name>
    <dbReference type="NCBI Taxonomy" id="1598147"/>
    <lineage>
        <taxon>Bacteria</taxon>
        <taxon>Bacillati</taxon>
        <taxon>Bacillota</taxon>
        <taxon>Bacilli</taxon>
        <taxon>Bacillales</taxon>
        <taxon>Caryophanaceae</taxon>
        <taxon>Planococcus</taxon>
    </lineage>
</organism>
<evidence type="ECO:0000259" key="5">
    <source>
        <dbReference type="Pfam" id="PF26305"/>
    </source>
</evidence>
<dbReference type="SUPFAM" id="SSF81301">
    <property type="entry name" value="Nucleotidyltransferase"/>
    <property type="match status" value="1"/>
</dbReference>